<evidence type="ECO:0000256" key="1">
    <source>
        <dbReference type="ARBA" id="ARBA00009684"/>
    </source>
</evidence>
<evidence type="ECO:0000313" key="14">
    <source>
        <dbReference type="Proteomes" id="UP000272474"/>
    </source>
</evidence>
<dbReference type="Proteomes" id="UP000272474">
    <property type="component" value="Unassembled WGS sequence"/>
</dbReference>
<keyword evidence="9" id="KW-0414">Isoprene biosynthesis</keyword>
<dbReference type="InterPro" id="IPR014721">
    <property type="entry name" value="Ribsml_uS5_D2-typ_fold_subgr"/>
</dbReference>
<feature type="domain" description="GHMP kinase N-terminal" evidence="11">
    <location>
        <begin position="153"/>
        <end position="231"/>
    </location>
</feature>
<evidence type="ECO:0000259" key="11">
    <source>
        <dbReference type="Pfam" id="PF00288"/>
    </source>
</evidence>
<comment type="catalytic activity">
    <reaction evidence="9">
        <text>4-CDP-2-C-methyl-D-erythritol + ATP = 4-CDP-2-C-methyl-D-erythritol 2-phosphate + ADP + H(+)</text>
        <dbReference type="Rhea" id="RHEA:18437"/>
        <dbReference type="ChEBI" id="CHEBI:15378"/>
        <dbReference type="ChEBI" id="CHEBI:30616"/>
        <dbReference type="ChEBI" id="CHEBI:57823"/>
        <dbReference type="ChEBI" id="CHEBI:57919"/>
        <dbReference type="ChEBI" id="CHEBI:456216"/>
        <dbReference type="EC" id="2.7.1.148"/>
    </reaction>
</comment>
<dbReference type="UniPathway" id="UPA00056">
    <property type="reaction ID" value="UER00094"/>
</dbReference>
<evidence type="ECO:0000256" key="9">
    <source>
        <dbReference type="HAMAP-Rule" id="MF_00061"/>
    </source>
</evidence>
<dbReference type="Pfam" id="PF00288">
    <property type="entry name" value="GHMP_kinases_N"/>
    <property type="match status" value="1"/>
</dbReference>
<dbReference type="Gene3D" id="3.30.230.10">
    <property type="match status" value="1"/>
</dbReference>
<dbReference type="SUPFAM" id="SSF55060">
    <property type="entry name" value="GHMP Kinase, C-terminal domain"/>
    <property type="match status" value="1"/>
</dbReference>
<gene>
    <name evidence="9" type="primary">ispE</name>
    <name evidence="13" type="ORF">D7294_26750</name>
</gene>
<dbReference type="InterPro" id="IPR006204">
    <property type="entry name" value="GHMP_kinase_N_dom"/>
</dbReference>
<protein>
    <recommendedName>
        <fullName evidence="3 9">4-diphosphocytidyl-2-C-methyl-D-erythritol kinase</fullName>
        <shortName evidence="9">CMK</shortName>
        <ecNumber evidence="2 9">2.7.1.148</ecNumber>
    </recommendedName>
    <alternativeName>
        <fullName evidence="8 9">4-(cytidine-5'-diphospho)-2-C-methyl-D-erythritol kinase</fullName>
    </alternativeName>
</protein>
<dbReference type="Pfam" id="PF08544">
    <property type="entry name" value="GHMP_kinases_C"/>
    <property type="match status" value="1"/>
</dbReference>
<dbReference type="InterPro" id="IPR020568">
    <property type="entry name" value="Ribosomal_Su5_D2-typ_SF"/>
</dbReference>
<dbReference type="InterPro" id="IPR036554">
    <property type="entry name" value="GHMP_kinase_C_sf"/>
</dbReference>
<sequence>MGSFTGASTGASSAAPTGSSAAGASGSGSGSPAAGASPSASGSASRSASGRSPGRSAGRAPGAPGNAPARAPGTSPGTAPEGERAVTVRVPAKVNVQLAVGGVRPDGFHDLANVFLAVGLYDHVTAAPAGPGAGCAVTCEGPGSDRVPLDRGNLAVRAAELLAAHHGRAPDVRLHIAKDIPVAGGMAGGSADAAGALLACDALWGTATPRHVLLELCARLGSDVPFSLVGGAALGRGRGELLTEVPVSGTFHWVFALADGGLSTPEVYRACDRRRGAAPVPEPEPDPALLAALREGDPRALAARLANDLQPAALALRPSLADTLAAGRAAGALAGLVSGSGPTCAFLAADADAAAALAASLEASGTCRAARATTAPASGAVLR</sequence>
<dbReference type="HAMAP" id="MF_00061">
    <property type="entry name" value="IspE"/>
    <property type="match status" value="1"/>
</dbReference>
<dbReference type="GO" id="GO:0050515">
    <property type="term" value="F:4-(cytidine 5'-diphospho)-2-C-methyl-D-erythritol kinase activity"/>
    <property type="evidence" value="ECO:0007669"/>
    <property type="project" value="UniProtKB-UniRule"/>
</dbReference>
<dbReference type="InterPro" id="IPR004424">
    <property type="entry name" value="IspE"/>
</dbReference>
<dbReference type="Gene3D" id="3.30.70.890">
    <property type="entry name" value="GHMP kinase, C-terminal domain"/>
    <property type="match status" value="1"/>
</dbReference>
<keyword evidence="14" id="KW-1185">Reference proteome</keyword>
<dbReference type="EC" id="2.7.1.148" evidence="2 9"/>
<dbReference type="NCBIfam" id="NF002870">
    <property type="entry name" value="PRK03188.1"/>
    <property type="match status" value="1"/>
</dbReference>
<evidence type="ECO:0000256" key="6">
    <source>
        <dbReference type="ARBA" id="ARBA00022777"/>
    </source>
</evidence>
<dbReference type="OrthoDB" id="3173073at2"/>
<dbReference type="InterPro" id="IPR013750">
    <property type="entry name" value="GHMP_kinase_C_dom"/>
</dbReference>
<comment type="pathway">
    <text evidence="9">Isoprenoid biosynthesis; isopentenyl diphosphate biosynthesis via DXP pathway; isopentenyl diphosphate from 1-deoxy-D-xylulose 5-phosphate: step 3/6.</text>
</comment>
<dbReference type="PANTHER" id="PTHR43527">
    <property type="entry name" value="4-DIPHOSPHOCYTIDYL-2-C-METHYL-D-ERYTHRITOL KINASE, CHLOROPLASTIC"/>
    <property type="match status" value="1"/>
</dbReference>
<evidence type="ECO:0000256" key="4">
    <source>
        <dbReference type="ARBA" id="ARBA00022679"/>
    </source>
</evidence>
<keyword evidence="5 9" id="KW-0547">Nucleotide-binding</keyword>
<name>A0A3A9YNI6_9ACTN</name>
<reference evidence="13 14" key="1">
    <citation type="journal article" date="2014" name="Int. J. Syst. Evol. Microbiol.">
        <title>Streptomyces hoynatensis sp. nov., isolated from deep marine sediment.</title>
        <authorList>
            <person name="Veyisoglu A."/>
            <person name="Sahin N."/>
        </authorList>
    </citation>
    <scope>NUCLEOTIDE SEQUENCE [LARGE SCALE GENOMIC DNA]</scope>
    <source>
        <strain evidence="13 14">KCTC 29097</strain>
    </source>
</reference>
<feature type="region of interest" description="Disordered" evidence="10">
    <location>
        <begin position="1"/>
        <end position="86"/>
    </location>
</feature>
<feature type="compositionally biased region" description="Low complexity" evidence="10">
    <location>
        <begin position="1"/>
        <end position="74"/>
    </location>
</feature>
<comment type="caution">
    <text evidence="13">The sequence shown here is derived from an EMBL/GenBank/DDBJ whole genome shotgun (WGS) entry which is preliminary data.</text>
</comment>
<evidence type="ECO:0000259" key="12">
    <source>
        <dbReference type="Pfam" id="PF08544"/>
    </source>
</evidence>
<keyword evidence="7 9" id="KW-0067">ATP-binding</keyword>
<evidence type="ECO:0000256" key="3">
    <source>
        <dbReference type="ARBA" id="ARBA00017473"/>
    </source>
</evidence>
<feature type="binding site" evidence="9">
    <location>
        <begin position="181"/>
        <end position="191"/>
    </location>
    <ligand>
        <name>ATP</name>
        <dbReference type="ChEBI" id="CHEBI:30616"/>
    </ligand>
</feature>
<feature type="active site" evidence="9">
    <location>
        <position position="223"/>
    </location>
</feature>
<dbReference type="EMBL" id="RBAL01000022">
    <property type="protein sequence ID" value="RKN37758.1"/>
    <property type="molecule type" value="Genomic_DNA"/>
</dbReference>
<comment type="similarity">
    <text evidence="1 9">Belongs to the GHMP kinase family. IspE subfamily.</text>
</comment>
<feature type="active site" evidence="9">
    <location>
        <position position="93"/>
    </location>
</feature>
<organism evidence="13 14">
    <name type="scientific">Streptomyces hoynatensis</name>
    <dbReference type="NCBI Taxonomy" id="1141874"/>
    <lineage>
        <taxon>Bacteria</taxon>
        <taxon>Bacillati</taxon>
        <taxon>Actinomycetota</taxon>
        <taxon>Actinomycetes</taxon>
        <taxon>Kitasatosporales</taxon>
        <taxon>Streptomycetaceae</taxon>
        <taxon>Streptomyces</taxon>
    </lineage>
</organism>
<dbReference type="NCBIfam" id="TIGR00154">
    <property type="entry name" value="ispE"/>
    <property type="match status" value="1"/>
</dbReference>
<dbReference type="GO" id="GO:0005524">
    <property type="term" value="F:ATP binding"/>
    <property type="evidence" value="ECO:0007669"/>
    <property type="project" value="UniProtKB-UniRule"/>
</dbReference>
<evidence type="ECO:0000256" key="10">
    <source>
        <dbReference type="SAM" id="MobiDB-lite"/>
    </source>
</evidence>
<evidence type="ECO:0000256" key="2">
    <source>
        <dbReference type="ARBA" id="ARBA00012052"/>
    </source>
</evidence>
<comment type="function">
    <text evidence="9">Catalyzes the phosphorylation of the position 2 hydroxy group of 4-diphosphocytidyl-2C-methyl-D-erythritol.</text>
</comment>
<evidence type="ECO:0000313" key="13">
    <source>
        <dbReference type="EMBL" id="RKN37758.1"/>
    </source>
</evidence>
<evidence type="ECO:0000256" key="5">
    <source>
        <dbReference type="ARBA" id="ARBA00022741"/>
    </source>
</evidence>
<dbReference type="GO" id="GO:0019288">
    <property type="term" value="P:isopentenyl diphosphate biosynthetic process, methylerythritol 4-phosphate pathway"/>
    <property type="evidence" value="ECO:0007669"/>
    <property type="project" value="UniProtKB-UniRule"/>
</dbReference>
<accession>A0A3A9YNI6</accession>
<evidence type="ECO:0000256" key="7">
    <source>
        <dbReference type="ARBA" id="ARBA00022840"/>
    </source>
</evidence>
<evidence type="ECO:0000256" key="8">
    <source>
        <dbReference type="ARBA" id="ARBA00032554"/>
    </source>
</evidence>
<dbReference type="AlphaFoldDB" id="A0A3A9YNI6"/>
<keyword evidence="4 9" id="KW-0808">Transferase</keyword>
<dbReference type="PANTHER" id="PTHR43527:SF2">
    <property type="entry name" value="4-DIPHOSPHOCYTIDYL-2-C-METHYL-D-ERYTHRITOL KINASE, CHLOROPLASTIC"/>
    <property type="match status" value="1"/>
</dbReference>
<keyword evidence="6 9" id="KW-0418">Kinase</keyword>
<proteinExistence type="inferred from homology"/>
<dbReference type="GO" id="GO:0016114">
    <property type="term" value="P:terpenoid biosynthetic process"/>
    <property type="evidence" value="ECO:0007669"/>
    <property type="project" value="UniProtKB-UniRule"/>
</dbReference>
<dbReference type="SUPFAM" id="SSF54211">
    <property type="entry name" value="Ribosomal protein S5 domain 2-like"/>
    <property type="match status" value="1"/>
</dbReference>
<feature type="domain" description="GHMP kinase C-terminal" evidence="12">
    <location>
        <begin position="289"/>
        <end position="364"/>
    </location>
</feature>